<dbReference type="Proteomes" id="UP001057402">
    <property type="component" value="Chromosome 6"/>
</dbReference>
<sequence length="171" mass="18856">MGGAKADDDEDIEMRFDSAASHNHLRDGEAREFLAMARRLIDQGKPSQALQSMVMATRVQGGDEAVFHFLSRAREQYRSRLLANSAVDQLASLFAECAIAEAQPLRVQPSVCSSSDRPIEFDSWGPSILQESGRTHIVLDAFADGSSFVCLQCGGLVSIQRKDEHYAYWCG</sequence>
<name>A0ACB9QIZ7_9MYRT</name>
<evidence type="ECO:0000313" key="1">
    <source>
        <dbReference type="EMBL" id="KAI4366466.1"/>
    </source>
</evidence>
<proteinExistence type="predicted"/>
<organism evidence="1 2">
    <name type="scientific">Melastoma candidum</name>
    <dbReference type="NCBI Taxonomy" id="119954"/>
    <lineage>
        <taxon>Eukaryota</taxon>
        <taxon>Viridiplantae</taxon>
        <taxon>Streptophyta</taxon>
        <taxon>Embryophyta</taxon>
        <taxon>Tracheophyta</taxon>
        <taxon>Spermatophyta</taxon>
        <taxon>Magnoliopsida</taxon>
        <taxon>eudicotyledons</taxon>
        <taxon>Gunneridae</taxon>
        <taxon>Pentapetalae</taxon>
        <taxon>rosids</taxon>
        <taxon>malvids</taxon>
        <taxon>Myrtales</taxon>
        <taxon>Melastomataceae</taxon>
        <taxon>Melastomatoideae</taxon>
        <taxon>Melastomateae</taxon>
        <taxon>Melastoma</taxon>
    </lineage>
</organism>
<protein>
    <submittedName>
        <fullName evidence="1">Uncharacterized protein</fullName>
    </submittedName>
</protein>
<keyword evidence="2" id="KW-1185">Reference proteome</keyword>
<reference evidence="2" key="1">
    <citation type="journal article" date="2023" name="Front. Plant Sci.">
        <title>Chromosomal-level genome assembly of Melastoma candidum provides insights into trichome evolution.</title>
        <authorList>
            <person name="Zhong Y."/>
            <person name="Wu W."/>
            <person name="Sun C."/>
            <person name="Zou P."/>
            <person name="Liu Y."/>
            <person name="Dai S."/>
            <person name="Zhou R."/>
        </authorList>
    </citation>
    <scope>NUCLEOTIDE SEQUENCE [LARGE SCALE GENOMIC DNA]</scope>
</reference>
<comment type="caution">
    <text evidence="1">The sequence shown here is derived from an EMBL/GenBank/DDBJ whole genome shotgun (WGS) entry which is preliminary data.</text>
</comment>
<dbReference type="EMBL" id="CM042885">
    <property type="protein sequence ID" value="KAI4366466.1"/>
    <property type="molecule type" value="Genomic_DNA"/>
</dbReference>
<evidence type="ECO:0000313" key="2">
    <source>
        <dbReference type="Proteomes" id="UP001057402"/>
    </source>
</evidence>
<accession>A0ACB9QIZ7</accession>
<gene>
    <name evidence="1" type="ORF">MLD38_022340</name>
</gene>